<dbReference type="EMBL" id="CADCVW010000035">
    <property type="protein sequence ID" value="CAA9491821.1"/>
    <property type="molecule type" value="Genomic_DNA"/>
</dbReference>
<organism evidence="1">
    <name type="scientific">uncultured Sphingomonadaceae bacterium</name>
    <dbReference type="NCBI Taxonomy" id="169976"/>
    <lineage>
        <taxon>Bacteria</taxon>
        <taxon>Pseudomonadati</taxon>
        <taxon>Pseudomonadota</taxon>
        <taxon>Alphaproteobacteria</taxon>
        <taxon>Sphingomonadales</taxon>
        <taxon>Sphingomonadaceae</taxon>
        <taxon>environmental samples</taxon>
    </lineage>
</organism>
<protein>
    <submittedName>
        <fullName evidence="1">Uncharacterized protein</fullName>
    </submittedName>
</protein>
<sequence>WRRRGTASPSAASPPACTARACRAARARAARRAGTGRPCRRATPPLRPWRWRRTLRGRNPGRPRTC</sequence>
<proteinExistence type="predicted"/>
<gene>
    <name evidence="1" type="ORF">AVDCRST_MAG39-825</name>
</gene>
<evidence type="ECO:0000313" key="1">
    <source>
        <dbReference type="EMBL" id="CAA9491821.1"/>
    </source>
</evidence>
<dbReference type="AlphaFoldDB" id="A0A6J4SF30"/>
<reference evidence="1" key="1">
    <citation type="submission" date="2020-02" db="EMBL/GenBank/DDBJ databases">
        <authorList>
            <person name="Meier V. D."/>
        </authorList>
    </citation>
    <scope>NUCLEOTIDE SEQUENCE</scope>
    <source>
        <strain evidence="1">AVDCRST_MAG39</strain>
    </source>
</reference>
<name>A0A6J4SF30_9SPHN</name>
<feature type="non-terminal residue" evidence="1">
    <location>
        <position position="1"/>
    </location>
</feature>
<feature type="non-terminal residue" evidence="1">
    <location>
        <position position="66"/>
    </location>
</feature>
<accession>A0A6J4SF30</accession>